<dbReference type="EMBL" id="LCPO01000036">
    <property type="protein sequence ID" value="KKU97999.1"/>
    <property type="molecule type" value="Genomic_DNA"/>
</dbReference>
<comment type="caution">
    <text evidence="2">The sequence shown here is derived from an EMBL/GenBank/DDBJ whole genome shotgun (WGS) entry which is preliminary data.</text>
</comment>
<evidence type="ECO:0000313" key="3">
    <source>
        <dbReference type="Proteomes" id="UP000034600"/>
    </source>
</evidence>
<sequence>MKDFFNRKEIIGIFSILIFIFALSYLNYLNSLRRSRDIQRRDDLTALAQGLERFYGDDDFGVYPPASVDNKIVACIPAGTTYEEIKEIVGNRPEVNKLKIFPRLTGCPWGDSSLSDPSDNSKELYLSVIPRDSKASGGYSYLYFSTGKHFQVYGAYEGKAMPEYDPGIISRGLMCGSQICNFGKASRGTPLDVSLEDFEKELKGGL</sequence>
<proteinExistence type="predicted"/>
<keyword evidence="1" id="KW-1133">Transmembrane helix</keyword>
<protein>
    <recommendedName>
        <fullName evidence="4">DUF1559 domain-containing protein</fullName>
    </recommendedName>
</protein>
<feature type="transmembrane region" description="Helical" evidence="1">
    <location>
        <begin position="12"/>
        <end position="30"/>
    </location>
</feature>
<dbReference type="Proteomes" id="UP000034600">
    <property type="component" value="Unassembled WGS sequence"/>
</dbReference>
<dbReference type="AlphaFoldDB" id="A0A0G1UUU1"/>
<gene>
    <name evidence="2" type="ORF">UY32_C0036G0008</name>
</gene>
<keyword evidence="1" id="KW-0472">Membrane</keyword>
<reference evidence="2 3" key="1">
    <citation type="journal article" date="2015" name="Nature">
        <title>rRNA introns, odd ribosomes, and small enigmatic genomes across a large radiation of phyla.</title>
        <authorList>
            <person name="Brown C.T."/>
            <person name="Hug L.A."/>
            <person name="Thomas B.C."/>
            <person name="Sharon I."/>
            <person name="Castelle C.J."/>
            <person name="Singh A."/>
            <person name="Wilkins M.J."/>
            <person name="Williams K.H."/>
            <person name="Banfield J.F."/>
        </authorList>
    </citation>
    <scope>NUCLEOTIDE SEQUENCE [LARGE SCALE GENOMIC DNA]</scope>
</reference>
<evidence type="ECO:0000256" key="1">
    <source>
        <dbReference type="SAM" id="Phobius"/>
    </source>
</evidence>
<evidence type="ECO:0000313" key="2">
    <source>
        <dbReference type="EMBL" id="KKU97999.1"/>
    </source>
</evidence>
<accession>A0A0G1UUU1</accession>
<organism evidence="2 3">
    <name type="scientific">Candidatus Jorgensenbacteria bacterium GW2011_GWC1_48_8</name>
    <dbReference type="NCBI Taxonomy" id="1618666"/>
    <lineage>
        <taxon>Bacteria</taxon>
        <taxon>Candidatus Joergenseniibacteriota</taxon>
    </lineage>
</organism>
<name>A0A0G1UUU1_9BACT</name>
<evidence type="ECO:0008006" key="4">
    <source>
        <dbReference type="Google" id="ProtNLM"/>
    </source>
</evidence>
<keyword evidence="1" id="KW-0812">Transmembrane</keyword>